<evidence type="ECO:0000259" key="4">
    <source>
        <dbReference type="Pfam" id="PF00535"/>
    </source>
</evidence>
<comment type="similarity">
    <text evidence="1">Belongs to the glycosyltransferase 2 family.</text>
</comment>
<dbReference type="Pfam" id="PF00535">
    <property type="entry name" value="Glycos_transf_2"/>
    <property type="match status" value="2"/>
</dbReference>
<keyword evidence="2 5" id="KW-0328">Glycosyltransferase</keyword>
<evidence type="ECO:0000313" key="6">
    <source>
        <dbReference type="Proteomes" id="UP000010301"/>
    </source>
</evidence>
<sequence length="606" mass="67358">MSIENTALKIVGVVVAWNRPQLLQETLDGLTSQTRPLDAVVVIDNASTDHSPEVARNHPVTTEVLIMPRNLGGAGGFAAGIARAVATHDADFVWIMDDDTVPTATALEALLAAREAYPGQPAVLASKAVWTDGREHPMNRPRKRPMLAKEIAQAAEEIGCIPIRTASFVSILLDARAILEEGLPEAAYFLWNDDFEYTSRLLRNRIGLYVPASIVEHKTKKFGDSSADPGPRFFNETRNKVWMYLRSNGLNPAEKLLYGGKTLLRWAQTVRNSSDPTALLNHAKDGIKAGLQTVPTTVELLADTPVAADVNALLAPANLFEVGEENTEFSVLMSVYHGDHPAHFKRALESISKEQTRRPNQIVLVQDGPVNEALQAVIDAATEITAQEVTHVTLEENRGLAQALDQGLSYCDYELVARADSDDVSLPHRFETQIPLMKDLDILGSAIAEFEEDETQWGMIRVLPLTQAEINEVARFRDPFNHPTVVFRKSAVVISGGYEECERLEDYWLFARMLQLGVRCANLAEPLVAYRVGSGAYNRRGGLELFKAEIELQKRFYDYGFTTKKQFARNLLIRAGYRLIPAELRKNLYRNIAGKHWFNAKTAVND</sequence>
<dbReference type="InterPro" id="IPR029044">
    <property type="entry name" value="Nucleotide-diphossugar_trans"/>
</dbReference>
<reference evidence="5 6" key="1">
    <citation type="submission" date="2009-01" db="EMBL/GenBank/DDBJ databases">
        <authorList>
            <person name="Qin X."/>
            <person name="Bachman B."/>
            <person name="Battles P."/>
            <person name="Bell A."/>
            <person name="Bess C."/>
            <person name="Bickham C."/>
            <person name="Chaboub L."/>
            <person name="Chen D."/>
            <person name="Coyle M."/>
            <person name="Deiros D.R."/>
            <person name="Dinh H."/>
            <person name="Forbes L."/>
            <person name="Fowler G."/>
            <person name="Francisco L."/>
            <person name="Fu Q."/>
            <person name="Gubbala S."/>
            <person name="Hale W."/>
            <person name="Han Y."/>
            <person name="Hemphill L."/>
            <person name="Highlander S.K."/>
            <person name="Hirani K."/>
            <person name="Hogues M."/>
            <person name="Jackson L."/>
            <person name="Jakkamsetti A."/>
            <person name="Javaid M."/>
            <person name="Jiang H."/>
            <person name="Korchina V."/>
            <person name="Kovar C."/>
            <person name="Lara F."/>
            <person name="Lee S."/>
            <person name="Mata R."/>
            <person name="Mathew T."/>
            <person name="Moen C."/>
            <person name="Morales K."/>
            <person name="Munidasa M."/>
            <person name="Nazareth L."/>
            <person name="Ngo R."/>
            <person name="Nguyen L."/>
            <person name="Okwuonu G."/>
            <person name="Ongeri F."/>
            <person name="Patil S."/>
            <person name="Petrosino J."/>
            <person name="Pham C."/>
            <person name="Pham P."/>
            <person name="Pu L.-L."/>
            <person name="Puazo M."/>
            <person name="Raj R."/>
            <person name="Reid J."/>
            <person name="Rouhana J."/>
            <person name="Saada N."/>
            <person name="Shang Y."/>
            <person name="Simmons D."/>
            <person name="Thornton R."/>
            <person name="Warren J."/>
            <person name="Weissenberger G."/>
            <person name="Zhang J."/>
            <person name="Zhang L."/>
            <person name="Zhou C."/>
            <person name="Zhu D."/>
            <person name="Muzny D."/>
            <person name="Worley K."/>
            <person name="Gibbs R."/>
        </authorList>
    </citation>
    <scope>NUCLEOTIDE SEQUENCE [LARGE SCALE GENOMIC DNA]</scope>
    <source>
        <strain evidence="5 6">DSM 15436</strain>
    </source>
</reference>
<dbReference type="eggNOG" id="COG1216">
    <property type="taxonomic scope" value="Bacteria"/>
</dbReference>
<name>C0VZT9_9ACTO</name>
<dbReference type="Proteomes" id="UP000010301">
    <property type="component" value="Unassembled WGS sequence"/>
</dbReference>
<dbReference type="eggNOG" id="COG1215">
    <property type="taxonomic scope" value="Bacteria"/>
</dbReference>
<protein>
    <submittedName>
        <fullName evidence="5">Glycosyltransferase, group 2 family protein</fullName>
        <ecNumber evidence="5">2.4.-.-</ecNumber>
    </submittedName>
</protein>
<dbReference type="InterPro" id="IPR050834">
    <property type="entry name" value="Glycosyltransf_2"/>
</dbReference>
<evidence type="ECO:0000313" key="5">
    <source>
        <dbReference type="EMBL" id="EEH63798.1"/>
    </source>
</evidence>
<dbReference type="RefSeq" id="WP_006546589.1">
    <property type="nucleotide sequence ID" value="NZ_DS999543.1"/>
</dbReference>
<dbReference type="GO" id="GO:0016757">
    <property type="term" value="F:glycosyltransferase activity"/>
    <property type="evidence" value="ECO:0007669"/>
    <property type="project" value="UniProtKB-KW"/>
</dbReference>
<dbReference type="PANTHER" id="PTHR43685:SF5">
    <property type="entry name" value="GLYCOSYLTRANSFERASE EPSE-RELATED"/>
    <property type="match status" value="1"/>
</dbReference>
<dbReference type="InterPro" id="IPR001173">
    <property type="entry name" value="Glyco_trans_2-like"/>
</dbReference>
<dbReference type="PANTHER" id="PTHR43685">
    <property type="entry name" value="GLYCOSYLTRANSFERASE"/>
    <property type="match status" value="1"/>
</dbReference>
<dbReference type="STRING" id="525245.HMPREF0044_0817"/>
<keyword evidence="6" id="KW-1185">Reference proteome</keyword>
<dbReference type="EC" id="2.4.-.-" evidence="5"/>
<dbReference type="AlphaFoldDB" id="C0VZT9"/>
<dbReference type="SUPFAM" id="SSF53448">
    <property type="entry name" value="Nucleotide-diphospho-sugar transferases"/>
    <property type="match status" value="2"/>
</dbReference>
<feature type="domain" description="Glycosyltransferase 2-like" evidence="4">
    <location>
        <begin position="13"/>
        <end position="118"/>
    </location>
</feature>
<dbReference type="EMBL" id="ACFG01000030">
    <property type="protein sequence ID" value="EEH63798.1"/>
    <property type="molecule type" value="Genomic_DNA"/>
</dbReference>
<evidence type="ECO:0000256" key="2">
    <source>
        <dbReference type="ARBA" id="ARBA00022676"/>
    </source>
</evidence>
<proteinExistence type="inferred from homology"/>
<keyword evidence="3 5" id="KW-0808">Transferase</keyword>
<evidence type="ECO:0000256" key="3">
    <source>
        <dbReference type="ARBA" id="ARBA00022679"/>
    </source>
</evidence>
<evidence type="ECO:0000256" key="1">
    <source>
        <dbReference type="ARBA" id="ARBA00006739"/>
    </source>
</evidence>
<accession>C0VZT9</accession>
<dbReference type="HOGENOM" id="CLU_456995_0_0_11"/>
<gene>
    <name evidence="5" type="ORF">HMPREF0044_0817</name>
</gene>
<feature type="domain" description="Glycosyltransferase 2-like" evidence="4">
    <location>
        <begin position="330"/>
        <end position="484"/>
    </location>
</feature>
<organism evidence="5 6">
    <name type="scientific">Gleimia coleocanis DSM 15436</name>
    <dbReference type="NCBI Taxonomy" id="525245"/>
    <lineage>
        <taxon>Bacteria</taxon>
        <taxon>Bacillati</taxon>
        <taxon>Actinomycetota</taxon>
        <taxon>Actinomycetes</taxon>
        <taxon>Actinomycetales</taxon>
        <taxon>Actinomycetaceae</taxon>
        <taxon>Gleimia</taxon>
    </lineage>
</organism>
<dbReference type="Gene3D" id="3.90.550.10">
    <property type="entry name" value="Spore Coat Polysaccharide Biosynthesis Protein SpsA, Chain A"/>
    <property type="match status" value="2"/>
</dbReference>
<comment type="caution">
    <text evidence="5">The sequence shown here is derived from an EMBL/GenBank/DDBJ whole genome shotgun (WGS) entry which is preliminary data.</text>
</comment>